<dbReference type="InterPro" id="IPR044198">
    <property type="entry name" value="DEK"/>
</dbReference>
<dbReference type="GO" id="GO:0006325">
    <property type="term" value="P:chromatin organization"/>
    <property type="evidence" value="ECO:0007669"/>
    <property type="project" value="InterPro"/>
</dbReference>
<dbReference type="PANTHER" id="PTHR13468:SF22">
    <property type="entry name" value="DEK DOMAIN-CONTAINING CHROMATIN-ASSOCIATED PROTEIN 3"/>
    <property type="match status" value="1"/>
</dbReference>
<feature type="non-terminal residue" evidence="1">
    <location>
        <position position="1"/>
    </location>
</feature>
<sequence>ANQLKKPKTDEIFKLLHFVLFGRHMKAFKSNLSEFCGFPWHENEENHRSKIKERLDKHVVEKLLEFCDVLDIHVPKRSRTKK</sequence>
<gene>
    <name evidence="1" type="ORF">MKW94_019358</name>
</gene>
<dbReference type="EMBL" id="JAJJMA010203417">
    <property type="protein sequence ID" value="MCL7039634.1"/>
    <property type="molecule type" value="Genomic_DNA"/>
</dbReference>
<accession>A0AA41VEB6</accession>
<evidence type="ECO:0000313" key="1">
    <source>
        <dbReference type="EMBL" id="MCL7039634.1"/>
    </source>
</evidence>
<dbReference type="PANTHER" id="PTHR13468">
    <property type="entry name" value="DEK PROTEIN"/>
    <property type="match status" value="1"/>
</dbReference>
<reference evidence="1" key="1">
    <citation type="submission" date="2022-03" db="EMBL/GenBank/DDBJ databases">
        <title>A functionally conserved STORR gene fusion in Papaver species that diverged 16.8 million years ago.</title>
        <authorList>
            <person name="Catania T."/>
        </authorList>
    </citation>
    <scope>NUCLEOTIDE SEQUENCE</scope>
    <source>
        <strain evidence="1">S-191538</strain>
    </source>
</reference>
<protein>
    <submittedName>
        <fullName evidence="1">Uncharacterized protein</fullName>
    </submittedName>
</protein>
<organism evidence="1 2">
    <name type="scientific">Papaver nudicaule</name>
    <name type="common">Iceland poppy</name>
    <dbReference type="NCBI Taxonomy" id="74823"/>
    <lineage>
        <taxon>Eukaryota</taxon>
        <taxon>Viridiplantae</taxon>
        <taxon>Streptophyta</taxon>
        <taxon>Embryophyta</taxon>
        <taxon>Tracheophyta</taxon>
        <taxon>Spermatophyta</taxon>
        <taxon>Magnoliopsida</taxon>
        <taxon>Ranunculales</taxon>
        <taxon>Papaveraceae</taxon>
        <taxon>Papaveroideae</taxon>
        <taxon>Papaver</taxon>
    </lineage>
</organism>
<dbReference type="GO" id="GO:0042393">
    <property type="term" value="F:histone binding"/>
    <property type="evidence" value="ECO:0007669"/>
    <property type="project" value="TreeGrafter"/>
</dbReference>
<evidence type="ECO:0000313" key="2">
    <source>
        <dbReference type="Proteomes" id="UP001177140"/>
    </source>
</evidence>
<dbReference type="GO" id="GO:0003677">
    <property type="term" value="F:DNA binding"/>
    <property type="evidence" value="ECO:0007669"/>
    <property type="project" value="InterPro"/>
</dbReference>
<proteinExistence type="predicted"/>
<dbReference type="Proteomes" id="UP001177140">
    <property type="component" value="Unassembled WGS sequence"/>
</dbReference>
<name>A0AA41VEB6_PAPNU</name>
<dbReference type="GO" id="GO:0005634">
    <property type="term" value="C:nucleus"/>
    <property type="evidence" value="ECO:0007669"/>
    <property type="project" value="TreeGrafter"/>
</dbReference>
<comment type="caution">
    <text evidence="1">The sequence shown here is derived from an EMBL/GenBank/DDBJ whole genome shotgun (WGS) entry which is preliminary data.</text>
</comment>
<keyword evidence="2" id="KW-1185">Reference proteome</keyword>
<feature type="non-terminal residue" evidence="1">
    <location>
        <position position="82"/>
    </location>
</feature>
<dbReference type="GO" id="GO:2000779">
    <property type="term" value="P:regulation of double-strand break repair"/>
    <property type="evidence" value="ECO:0007669"/>
    <property type="project" value="TreeGrafter"/>
</dbReference>
<dbReference type="AlphaFoldDB" id="A0AA41VEB6"/>